<dbReference type="Gene3D" id="3.30.565.10">
    <property type="entry name" value="Histidine kinase-like ATPase, C-terminal domain"/>
    <property type="match status" value="1"/>
</dbReference>
<dbReference type="Pfam" id="PF02518">
    <property type="entry name" value="HATPase_c"/>
    <property type="match status" value="1"/>
</dbReference>
<keyword evidence="6" id="KW-0812">Transmembrane</keyword>
<dbReference type="AlphaFoldDB" id="A0A832I8D4"/>
<dbReference type="InterPro" id="IPR005467">
    <property type="entry name" value="His_kinase_dom"/>
</dbReference>
<evidence type="ECO:0000256" key="9">
    <source>
        <dbReference type="ARBA" id="ARBA00022840"/>
    </source>
</evidence>
<dbReference type="Gene3D" id="3.30.450.40">
    <property type="match status" value="2"/>
</dbReference>
<keyword evidence="5" id="KW-0808">Transferase</keyword>
<evidence type="ECO:0000256" key="7">
    <source>
        <dbReference type="ARBA" id="ARBA00022741"/>
    </source>
</evidence>
<accession>A0A832I8D4</accession>
<dbReference type="InterPro" id="IPR003594">
    <property type="entry name" value="HATPase_dom"/>
</dbReference>
<evidence type="ECO:0000259" key="14">
    <source>
        <dbReference type="PROSITE" id="PS50112"/>
    </source>
</evidence>
<keyword evidence="9" id="KW-0067">ATP-binding</keyword>
<feature type="domain" description="Histidine kinase" evidence="13">
    <location>
        <begin position="653"/>
        <end position="860"/>
    </location>
</feature>
<dbReference type="SUPFAM" id="SSF55781">
    <property type="entry name" value="GAF domain-like"/>
    <property type="match status" value="3"/>
</dbReference>
<dbReference type="PROSITE" id="PS50112">
    <property type="entry name" value="PAS"/>
    <property type="match status" value="1"/>
</dbReference>
<evidence type="ECO:0000259" key="13">
    <source>
        <dbReference type="PROSITE" id="PS50109"/>
    </source>
</evidence>
<reference evidence="15" key="1">
    <citation type="journal article" date="2020" name="mSystems">
        <title>Genome- and Community-Level Interaction Insights into Carbon Utilization and Element Cycling Functions of Hydrothermarchaeota in Hydrothermal Sediment.</title>
        <authorList>
            <person name="Zhou Z."/>
            <person name="Liu Y."/>
            <person name="Xu W."/>
            <person name="Pan J."/>
            <person name="Luo Z.H."/>
            <person name="Li M."/>
        </authorList>
    </citation>
    <scope>NUCLEOTIDE SEQUENCE [LARGE SCALE GENOMIC DNA]</scope>
    <source>
        <strain evidence="15">SpSt-86</strain>
    </source>
</reference>
<dbReference type="GO" id="GO:0005524">
    <property type="term" value="F:ATP binding"/>
    <property type="evidence" value="ECO:0007669"/>
    <property type="project" value="UniProtKB-KW"/>
</dbReference>
<dbReference type="GO" id="GO:0007234">
    <property type="term" value="P:osmosensory signaling via phosphorelay pathway"/>
    <property type="evidence" value="ECO:0007669"/>
    <property type="project" value="TreeGrafter"/>
</dbReference>
<dbReference type="InterPro" id="IPR050351">
    <property type="entry name" value="BphY/WalK/GraS-like"/>
</dbReference>
<feature type="domain" description="PAS" evidence="14">
    <location>
        <begin position="516"/>
        <end position="564"/>
    </location>
</feature>
<dbReference type="PANTHER" id="PTHR42878:SF7">
    <property type="entry name" value="SENSOR HISTIDINE KINASE GLRK"/>
    <property type="match status" value="1"/>
</dbReference>
<dbReference type="InterPro" id="IPR029016">
    <property type="entry name" value="GAF-like_dom_sf"/>
</dbReference>
<evidence type="ECO:0000256" key="8">
    <source>
        <dbReference type="ARBA" id="ARBA00022777"/>
    </source>
</evidence>
<dbReference type="PROSITE" id="PS50109">
    <property type="entry name" value="HIS_KIN"/>
    <property type="match status" value="1"/>
</dbReference>
<dbReference type="GO" id="GO:0016020">
    <property type="term" value="C:membrane"/>
    <property type="evidence" value="ECO:0007669"/>
    <property type="project" value="UniProtKB-SubCell"/>
</dbReference>
<comment type="subcellular location">
    <subcellularLocation>
        <location evidence="2">Membrane</location>
        <topology evidence="2">Multi-pass membrane protein</topology>
    </subcellularLocation>
</comment>
<name>A0A832I8D4_9THEM</name>
<dbReference type="EMBL" id="DTKQ01000030">
    <property type="protein sequence ID" value="HGZ79073.1"/>
    <property type="molecule type" value="Genomic_DNA"/>
</dbReference>
<proteinExistence type="predicted"/>
<dbReference type="InterPro" id="IPR004358">
    <property type="entry name" value="Sig_transdc_His_kin-like_C"/>
</dbReference>
<dbReference type="InterPro" id="IPR003661">
    <property type="entry name" value="HisK_dim/P_dom"/>
</dbReference>
<dbReference type="CDD" id="cd00082">
    <property type="entry name" value="HisKA"/>
    <property type="match status" value="1"/>
</dbReference>
<evidence type="ECO:0000256" key="12">
    <source>
        <dbReference type="ARBA" id="ARBA00023136"/>
    </source>
</evidence>
<evidence type="ECO:0000313" key="15">
    <source>
        <dbReference type="EMBL" id="HGZ79073.1"/>
    </source>
</evidence>
<dbReference type="SUPFAM" id="SSF55874">
    <property type="entry name" value="ATPase domain of HSP90 chaperone/DNA topoisomerase II/histidine kinase"/>
    <property type="match status" value="1"/>
</dbReference>
<keyword evidence="12" id="KW-0472">Membrane</keyword>
<dbReference type="SMART" id="SM00091">
    <property type="entry name" value="PAS"/>
    <property type="match status" value="1"/>
</dbReference>
<evidence type="ECO:0000256" key="10">
    <source>
        <dbReference type="ARBA" id="ARBA00022989"/>
    </source>
</evidence>
<evidence type="ECO:0000256" key="3">
    <source>
        <dbReference type="ARBA" id="ARBA00012438"/>
    </source>
</evidence>
<dbReference type="PRINTS" id="PR00344">
    <property type="entry name" value="BCTRLSENSOR"/>
</dbReference>
<dbReference type="NCBIfam" id="TIGR00229">
    <property type="entry name" value="sensory_box"/>
    <property type="match status" value="1"/>
</dbReference>
<dbReference type="SUPFAM" id="SSF55785">
    <property type="entry name" value="PYP-like sensor domain (PAS domain)"/>
    <property type="match status" value="1"/>
</dbReference>
<dbReference type="Gene3D" id="1.10.287.130">
    <property type="match status" value="1"/>
</dbReference>
<keyword evidence="7" id="KW-0547">Nucleotide-binding</keyword>
<dbReference type="InterPro" id="IPR036097">
    <property type="entry name" value="HisK_dim/P_sf"/>
</dbReference>
<dbReference type="CDD" id="cd00130">
    <property type="entry name" value="PAS"/>
    <property type="match status" value="1"/>
</dbReference>
<dbReference type="InterPro" id="IPR036890">
    <property type="entry name" value="HATPase_C_sf"/>
</dbReference>
<keyword evidence="4" id="KW-0597">Phosphoprotein</keyword>
<dbReference type="Pfam" id="PF00512">
    <property type="entry name" value="HisKA"/>
    <property type="match status" value="1"/>
</dbReference>
<dbReference type="GO" id="GO:0030295">
    <property type="term" value="F:protein kinase activator activity"/>
    <property type="evidence" value="ECO:0007669"/>
    <property type="project" value="TreeGrafter"/>
</dbReference>
<keyword evidence="10" id="KW-1133">Transmembrane helix</keyword>
<dbReference type="GO" id="GO:0006355">
    <property type="term" value="P:regulation of DNA-templated transcription"/>
    <property type="evidence" value="ECO:0007669"/>
    <property type="project" value="InterPro"/>
</dbReference>
<dbReference type="SMART" id="SM00387">
    <property type="entry name" value="HATPase_c"/>
    <property type="match status" value="1"/>
</dbReference>
<comment type="catalytic activity">
    <reaction evidence="1">
        <text>ATP + protein L-histidine = ADP + protein N-phospho-L-histidine.</text>
        <dbReference type="EC" id="2.7.13.3"/>
    </reaction>
</comment>
<dbReference type="Pfam" id="PF00989">
    <property type="entry name" value="PAS"/>
    <property type="match status" value="1"/>
</dbReference>
<dbReference type="EC" id="2.7.13.3" evidence="3"/>
<evidence type="ECO:0000256" key="5">
    <source>
        <dbReference type="ARBA" id="ARBA00022679"/>
    </source>
</evidence>
<dbReference type="GO" id="GO:0000155">
    <property type="term" value="F:phosphorelay sensor kinase activity"/>
    <property type="evidence" value="ECO:0007669"/>
    <property type="project" value="InterPro"/>
</dbReference>
<gene>
    <name evidence="15" type="ORF">ENW55_03715</name>
</gene>
<protein>
    <recommendedName>
        <fullName evidence="3">histidine kinase</fullName>
        <ecNumber evidence="3">2.7.13.3</ecNumber>
    </recommendedName>
</protein>
<keyword evidence="11" id="KW-0902">Two-component regulatory system</keyword>
<keyword evidence="8 15" id="KW-0418">Kinase</keyword>
<evidence type="ECO:0000256" key="2">
    <source>
        <dbReference type="ARBA" id="ARBA00004141"/>
    </source>
</evidence>
<dbReference type="GO" id="GO:0000156">
    <property type="term" value="F:phosphorelay response regulator activity"/>
    <property type="evidence" value="ECO:0007669"/>
    <property type="project" value="TreeGrafter"/>
</dbReference>
<comment type="caution">
    <text evidence="15">The sequence shown here is derived from an EMBL/GenBank/DDBJ whole genome shotgun (WGS) entry which is preliminary data.</text>
</comment>
<dbReference type="PANTHER" id="PTHR42878">
    <property type="entry name" value="TWO-COMPONENT HISTIDINE KINASE"/>
    <property type="match status" value="1"/>
</dbReference>
<organism evidence="15">
    <name type="scientific">Pseudothermotoga hypogea</name>
    <dbReference type="NCBI Taxonomy" id="57487"/>
    <lineage>
        <taxon>Bacteria</taxon>
        <taxon>Thermotogati</taxon>
        <taxon>Thermotogota</taxon>
        <taxon>Thermotogae</taxon>
        <taxon>Thermotogales</taxon>
        <taxon>Thermotogaceae</taxon>
        <taxon>Pseudothermotoga</taxon>
    </lineage>
</organism>
<dbReference type="InterPro" id="IPR013767">
    <property type="entry name" value="PAS_fold"/>
</dbReference>
<dbReference type="InterPro" id="IPR000014">
    <property type="entry name" value="PAS"/>
</dbReference>
<evidence type="ECO:0000256" key="1">
    <source>
        <dbReference type="ARBA" id="ARBA00000085"/>
    </source>
</evidence>
<dbReference type="Gene3D" id="3.30.450.20">
    <property type="entry name" value="PAS domain"/>
    <property type="match status" value="1"/>
</dbReference>
<evidence type="ECO:0000256" key="6">
    <source>
        <dbReference type="ARBA" id="ARBA00022692"/>
    </source>
</evidence>
<evidence type="ECO:0000256" key="11">
    <source>
        <dbReference type="ARBA" id="ARBA00023012"/>
    </source>
</evidence>
<sequence length="867" mass="98856">MDKLAHLLCEEVQAEACDVFLFEDYKSQFRLVGSTHGQERVGQEKFGRDELEKLESCFLLEHDANVIGAVVLKEAKKVEVLQKLLEELSKTLWVAEKIVSMRETMEKYELLSELTDVFHSCGDPDSLLKGTLSVMKKALNAEAVLYLVKDKEGYIFKDAEGVDKNQLIYERLPHNHGFVTKVEKSERGIVLTRTQLDFLGIKVKSAIACAARLGDTILGIIVAVNKIAPTGYRSRYSFDELDLATLNDMVKRYSLAHTRVEYQQSLKEQIERLTLSTKEYERLIQQQQEYLKKMDLVHSLSNAMRASYDLVNVYKILLLGLTSGRGFAFNRALLLIRDRKTDTLVGKMWLGPEDGENIQEIWKEAEKRAMIYGDFAQYLREEAMMLDAKGGLTARIDGRMFHYKDHPILERVVLRRRIIHVTPSLLESFEPSVRDLVNLLGVDEFLVLPLVGRWDTIGVVVLDNKFTKKPISEVDIEVLRIVVDSAGLAIENVMNYEELRKKTDSLEKQKNVIDYLHRFTENILQNLSTGIAVIDKNGRILQCNRMFSNIVGLPQERIAGEHYFELGAVFQDLLGVAMTVQERREAVELSEYRIEGPQGEIFLNVKYSPLWDPMNESITGVIVTLEDVTQKVRMEQEQKEREKLMLLGEVAARVAHELRNPITVIGGFINRARRNLSNTQTVEKYLDVISKEVENLERIVTEILEFSKPKSILEFTRFDMNELIEEVVYIMQEKAKKANVIIETKLSSAAEVVADRAKLKRVLINLVQNAIEASPPNGKIVVRSFQEADRVVVSVFNMGEPLSDKELRKIFTPFYTTKTQGTGLGLPICKKIVEDEHGGRIWAEPKNNGMEFFFEIPVKGGKENVQG</sequence>
<evidence type="ECO:0000256" key="4">
    <source>
        <dbReference type="ARBA" id="ARBA00022553"/>
    </source>
</evidence>
<dbReference type="SMART" id="SM00388">
    <property type="entry name" value="HisKA"/>
    <property type="match status" value="1"/>
</dbReference>
<dbReference type="SUPFAM" id="SSF47384">
    <property type="entry name" value="Homodimeric domain of signal transducing histidine kinase"/>
    <property type="match status" value="1"/>
</dbReference>
<dbReference type="InterPro" id="IPR035965">
    <property type="entry name" value="PAS-like_dom_sf"/>
</dbReference>